<dbReference type="RefSeq" id="WP_274796859.1">
    <property type="nucleotide sequence ID" value="NZ_CP113527.1"/>
</dbReference>
<accession>A0AAJ5UT39</accession>
<evidence type="ECO:0000313" key="2">
    <source>
        <dbReference type="EMBL" id="WDV08651.1"/>
    </source>
</evidence>
<sequence>MQDSRFNHYMNWNKKKEKSCEHNVKCNCHVEKKCEEKQDKCKCEHKWERKHEKCKCEWEHKEDKCPCKKEEKCCCEEEQDHRCKGCICHQLRCLSTGAFVDVILAGGGSFTGVYFVSLDPKTCCATFFEVENAAASPLIIDCQQIVAIRSANPA</sequence>
<dbReference type="EMBL" id="CP113527">
    <property type="protein sequence ID" value="WDV08651.1"/>
    <property type="molecule type" value="Genomic_DNA"/>
</dbReference>
<protein>
    <submittedName>
        <fullName evidence="2">Uncharacterized protein</fullName>
    </submittedName>
</protein>
<evidence type="ECO:0000313" key="1">
    <source>
        <dbReference type="EMBL" id="MEA0977793.1"/>
    </source>
</evidence>
<keyword evidence="4" id="KW-1185">Reference proteome</keyword>
<organism evidence="2 3">
    <name type="scientific">Lysinibacillus irui</name>
    <dbReference type="NCBI Taxonomy" id="2998077"/>
    <lineage>
        <taxon>Bacteria</taxon>
        <taxon>Bacillati</taxon>
        <taxon>Bacillota</taxon>
        <taxon>Bacilli</taxon>
        <taxon>Bacillales</taxon>
        <taxon>Bacillaceae</taxon>
        <taxon>Lysinibacillus</taxon>
    </lineage>
</organism>
<dbReference type="AlphaFoldDB" id="A0AAJ5UT39"/>
<reference evidence="1 4" key="2">
    <citation type="submission" date="2023-12" db="EMBL/GenBank/DDBJ databases">
        <title>Genome comparison identifies genes involved in endophytic behavior of Lysinibacillus irui and provides insights into its role as a plant-growth promoting bacterium.</title>
        <authorList>
            <person name="Hilario S."/>
            <person name="Matos I."/>
            <person name="Goncalves M.F.M."/>
            <person name="Pardo C.A."/>
            <person name="Santos M.J."/>
        </authorList>
    </citation>
    <scope>NUCLEOTIDE SEQUENCE [LARGE SCALE GENOMIC DNA]</scope>
    <source>
        <strain evidence="1 4">B3</strain>
    </source>
</reference>
<evidence type="ECO:0000313" key="4">
    <source>
        <dbReference type="Proteomes" id="UP001289615"/>
    </source>
</evidence>
<dbReference type="EMBL" id="JAXUIA010000012">
    <property type="protein sequence ID" value="MEA0977793.1"/>
    <property type="molecule type" value="Genomic_DNA"/>
</dbReference>
<reference evidence="2" key="1">
    <citation type="submission" date="2022-11" db="EMBL/GenBank/DDBJ databases">
        <title>Lysinibacillus irui.</title>
        <authorList>
            <person name="Akintayo S.O."/>
        </authorList>
    </citation>
    <scope>NUCLEOTIDE SEQUENCE</scope>
    <source>
        <strain evidence="2">IRB4-01</strain>
    </source>
</reference>
<dbReference type="Proteomes" id="UP001289615">
    <property type="component" value="Unassembled WGS sequence"/>
</dbReference>
<dbReference type="KEGG" id="liu:OU989_09305"/>
<dbReference type="Proteomes" id="UP001219585">
    <property type="component" value="Chromosome"/>
</dbReference>
<evidence type="ECO:0000313" key="3">
    <source>
        <dbReference type="Proteomes" id="UP001219585"/>
    </source>
</evidence>
<gene>
    <name evidence="2" type="ORF">OU989_09305</name>
    <name evidence="1" type="ORF">U6C28_15900</name>
</gene>
<name>A0AAJ5UT39_9BACI</name>
<proteinExistence type="predicted"/>